<proteinExistence type="predicted"/>
<evidence type="ECO:0000313" key="4">
    <source>
        <dbReference type="EMBL" id="SLN50318.1"/>
    </source>
</evidence>
<dbReference type="InterPro" id="IPR006315">
    <property type="entry name" value="OM_autotransptr_brl_dom"/>
</dbReference>
<keyword evidence="5" id="KW-1185">Reference proteome</keyword>
<dbReference type="RefSeq" id="WP_085806124.1">
    <property type="nucleotide sequence ID" value="NZ_FWFX01000007.1"/>
</dbReference>
<keyword evidence="1 2" id="KW-0732">Signal</keyword>
<feature type="signal peptide" evidence="2">
    <location>
        <begin position="1"/>
        <end position="22"/>
    </location>
</feature>
<dbReference type="GO" id="GO:0019867">
    <property type="term" value="C:outer membrane"/>
    <property type="evidence" value="ECO:0007669"/>
    <property type="project" value="InterPro"/>
</dbReference>
<dbReference type="EMBL" id="FWFX01000007">
    <property type="protein sequence ID" value="SLN50318.1"/>
    <property type="molecule type" value="Genomic_DNA"/>
</dbReference>
<gene>
    <name evidence="4" type="ORF">ROA7450_02492</name>
</gene>
<evidence type="ECO:0000256" key="2">
    <source>
        <dbReference type="SAM" id="SignalP"/>
    </source>
</evidence>
<dbReference type="Pfam" id="PF13505">
    <property type="entry name" value="OMP_b-brl"/>
    <property type="match status" value="1"/>
</dbReference>
<evidence type="ECO:0000256" key="1">
    <source>
        <dbReference type="ARBA" id="ARBA00022729"/>
    </source>
</evidence>
<evidence type="ECO:0000259" key="3">
    <source>
        <dbReference type="Pfam" id="PF13505"/>
    </source>
</evidence>
<dbReference type="InterPro" id="IPR011250">
    <property type="entry name" value="OMP/PagP_B-barrel"/>
</dbReference>
<sequence length="225" mass="23532">MNKLKAFAVAVSAAVVSSSATAQEQFYLHGTLGFNQLLDTDQTGASGPGGTQANVDSDYDGGYNLGIAVGTKIPAWSGIRAELALSYAQNDADSIDFSGNGAGEEGNVDGDISSTSIFANVLYDIETSHERFTPYIGAGIGASFIDSSISYGGLPVRIDDDDEVFAAQLIAGAAYKLNDRLDLTVDARYSRAFDVELTRVGPAGPATVSDDFDNLSLNVGLRFGF</sequence>
<accession>A0A1X6ZGA7</accession>
<name>A0A1X6ZGA7_9RHOB</name>
<protein>
    <submittedName>
        <fullName evidence="4">Surface antigen</fullName>
    </submittedName>
</protein>
<reference evidence="4 5" key="1">
    <citation type="submission" date="2017-03" db="EMBL/GenBank/DDBJ databases">
        <authorList>
            <person name="Afonso C.L."/>
            <person name="Miller P.J."/>
            <person name="Scott M.A."/>
            <person name="Spackman E."/>
            <person name="Goraichik I."/>
            <person name="Dimitrov K.M."/>
            <person name="Suarez D.L."/>
            <person name="Swayne D.E."/>
        </authorList>
    </citation>
    <scope>NUCLEOTIDE SEQUENCE [LARGE SCALE GENOMIC DNA]</scope>
    <source>
        <strain evidence="4 5">CECT 7450</strain>
    </source>
</reference>
<dbReference type="SUPFAM" id="SSF56925">
    <property type="entry name" value="OMPA-like"/>
    <property type="match status" value="1"/>
</dbReference>
<evidence type="ECO:0000313" key="5">
    <source>
        <dbReference type="Proteomes" id="UP000193061"/>
    </source>
</evidence>
<feature type="chain" id="PRO_5013140871" evidence="2">
    <location>
        <begin position="23"/>
        <end position="225"/>
    </location>
</feature>
<dbReference type="NCBIfam" id="TIGR01414">
    <property type="entry name" value="autotrans_barl"/>
    <property type="match status" value="1"/>
</dbReference>
<dbReference type="InterPro" id="IPR027385">
    <property type="entry name" value="Beta-barrel_OMP"/>
</dbReference>
<feature type="domain" description="Outer membrane protein beta-barrel" evidence="3">
    <location>
        <begin position="9"/>
        <end position="223"/>
    </location>
</feature>
<dbReference type="Gene3D" id="2.40.160.20">
    <property type="match status" value="1"/>
</dbReference>
<dbReference type="AlphaFoldDB" id="A0A1X6ZGA7"/>
<dbReference type="OrthoDB" id="189250at2"/>
<dbReference type="Proteomes" id="UP000193061">
    <property type="component" value="Unassembled WGS sequence"/>
</dbReference>
<organism evidence="4 5">
    <name type="scientific">Roseovarius albus</name>
    <dbReference type="NCBI Taxonomy" id="1247867"/>
    <lineage>
        <taxon>Bacteria</taxon>
        <taxon>Pseudomonadati</taxon>
        <taxon>Pseudomonadota</taxon>
        <taxon>Alphaproteobacteria</taxon>
        <taxon>Rhodobacterales</taxon>
        <taxon>Roseobacteraceae</taxon>
        <taxon>Roseovarius</taxon>
    </lineage>
</organism>